<feature type="region of interest" description="Disordered" evidence="2">
    <location>
        <begin position="798"/>
        <end position="821"/>
    </location>
</feature>
<feature type="coiled-coil region" evidence="1">
    <location>
        <begin position="468"/>
        <end position="502"/>
    </location>
</feature>
<dbReference type="Proteomes" id="UP000219688">
    <property type="component" value="Unassembled WGS sequence"/>
</dbReference>
<dbReference type="Pfam" id="PF13558">
    <property type="entry name" value="SbcC_Walker_B"/>
    <property type="match status" value="1"/>
</dbReference>
<dbReference type="SUPFAM" id="SSF52540">
    <property type="entry name" value="P-loop containing nucleoside triphosphate hydrolases"/>
    <property type="match status" value="1"/>
</dbReference>
<feature type="region of interest" description="Disordered" evidence="2">
    <location>
        <begin position="575"/>
        <end position="604"/>
    </location>
</feature>
<name>A0A285VHR1_9MICO</name>
<feature type="compositionally biased region" description="Low complexity" evidence="2">
    <location>
        <begin position="804"/>
        <end position="815"/>
    </location>
</feature>
<keyword evidence="4" id="KW-1185">Reference proteome</keyword>
<dbReference type="InterPro" id="IPR027417">
    <property type="entry name" value="P-loop_NTPase"/>
</dbReference>
<evidence type="ECO:0000256" key="1">
    <source>
        <dbReference type="SAM" id="Coils"/>
    </source>
</evidence>
<gene>
    <name evidence="3" type="ORF">SAMN05421879_10241</name>
</gene>
<accession>A0A285VHR1</accession>
<protein>
    <submittedName>
        <fullName evidence="3">TIGR02680 family protein</fullName>
    </submittedName>
</protein>
<dbReference type="InterPro" id="IPR013496">
    <property type="entry name" value="CHP02680"/>
</dbReference>
<dbReference type="NCBIfam" id="TIGR02680">
    <property type="entry name" value="TIGR02680 family protein"/>
    <property type="match status" value="1"/>
</dbReference>
<evidence type="ECO:0000256" key="2">
    <source>
        <dbReference type="SAM" id="MobiDB-lite"/>
    </source>
</evidence>
<keyword evidence="1" id="KW-0175">Coiled coil</keyword>
<proteinExistence type="predicted"/>
<reference evidence="4" key="1">
    <citation type="submission" date="2017-08" db="EMBL/GenBank/DDBJ databases">
        <authorList>
            <person name="Varghese N."/>
            <person name="Submissions S."/>
        </authorList>
    </citation>
    <scope>NUCLEOTIDE SEQUENCE [LARGE SCALE GENOMIC DNA]</scope>
    <source>
        <strain evidence="4">USBA17B2</strain>
    </source>
</reference>
<sequence length="1351" mass="146009">MSLTLPGRSSTPAPNASRFRLSRAGILNVWQYDEQVFTFADGRLLLRGANGAGKSKTLEMLLPFALDGDKARLTASAKHHTSLLWLMTDGVEGGNRVGYVWVEFARTTPEGEEEHLTCGVGIRASSSARTATAWHFATDQRLGTDFELEDTAGPLPQARLREVLGADRVFDRAADYKAHVGRVLFGLDPRHYDEVLRLLYWLRQPQVGEDIEPARLTQQLSQALPQLDEQSVRAAADTFDELTAFGEQIDRRAAAAAALTALAQAYADYARAVLAARGRSVVAVVQEETRLRGALHRAEETLGEVEARQAAARAALTDAEAGVAADEARLATLRDSPEFRDQRRLGELSQQAGRDAELARDAAARVGRARLAAERTGSALGQARDELGSTVDLLSSGVRAAAEALRKTVRDVSLTTTLTSQSLDDELETASVVGGGLDHLAEAVQAATSAVTRRRAGVGVVRGALDALSRAEGHQATVEREAEQTEARWDEARGARAAAEAEADRQVEALLAALAEWVGQSDAPTLTLPDELTAGVVEQLGRLAADAAAPQLGELRDTAARAGAAARAAREELERLRSQRAAVEAERDPAPPPPPLPRTSRTDGSALWQVVDFADRSSREERAGLEAALQASGLLDAWVRPGGRLLDAGLHDVVLATGPTTSPSLADALRVDVPDGSDVSETDVAAVLRGIALGGEGSDPRVGTDGSWRLGPAEGRAGKEVAQYVGATARAQERARRLAALDAELAAQQQVLDANEQERVEAAAGVAALEEWVAAAPSGTHLLSAWQRADLLLETEQREEGRNQRAQSAAQAARAETAHRTDDLRRLALEHDLPSDATALDAVEEALRRVTDDLRDLDRDLPHARRTLTAWTRAREDHDLSLQTLDAEVAAADAARRQAEVTAAAHEELRATVGDSVAELDRRISATRTTLEQHRRTVVASRRSLEELLVDLGQGRTGVEAARERLTDHATTRSAALASLVEALRIDGLPEAADVGAQTSGALLSLDLLDPSAPVPRGSLAAARSLTALSEAEVHTVTTRLYERYGSATSGPAAEHQPALATLGELHTVSGRDEAGEAAVTLLARRVAAGVERDRELLTRREREQFERHVLGELGETLRRCRRDAQELVEAMNSQLGHVTTSQGIRVRLDWKLRDDVAAEAREAVDLLTQPVGALLPEERAKLHDALHRLIEASRAEHPELSYSEHLAAALDYRTWFAFTIRYTRPEAMGRWERLHRRSPLSQGEQKVLCYLPLFAAAAAHFTSLAGAAPHAPRLVLLDDAFPKIDVRTHPLLFGLLVQLDLDFVITSERLWGDHPTVPSLAIYEALRDPAQRGIAQYEYRWDGRTLESVG</sequence>
<organism evidence="3 4">
    <name type="scientific">Ornithinimicrobium cerasi</name>
    <dbReference type="NCBI Taxonomy" id="2248773"/>
    <lineage>
        <taxon>Bacteria</taxon>
        <taxon>Bacillati</taxon>
        <taxon>Actinomycetota</taxon>
        <taxon>Actinomycetes</taxon>
        <taxon>Micrococcales</taxon>
        <taxon>Ornithinimicrobiaceae</taxon>
        <taxon>Ornithinimicrobium</taxon>
    </lineage>
</organism>
<evidence type="ECO:0000313" key="4">
    <source>
        <dbReference type="Proteomes" id="UP000219688"/>
    </source>
</evidence>
<dbReference type="EMBL" id="OBQK01000002">
    <property type="protein sequence ID" value="SOC53609.1"/>
    <property type="molecule type" value="Genomic_DNA"/>
</dbReference>
<feature type="compositionally biased region" description="Basic and acidic residues" evidence="2">
    <location>
        <begin position="575"/>
        <end position="589"/>
    </location>
</feature>
<evidence type="ECO:0000313" key="3">
    <source>
        <dbReference type="EMBL" id="SOC53609.1"/>
    </source>
</evidence>
<dbReference type="RefSeq" id="WP_097187102.1">
    <property type="nucleotide sequence ID" value="NZ_OBQK01000002.1"/>
</dbReference>